<evidence type="ECO:0000313" key="2">
    <source>
        <dbReference type="Proteomes" id="UP000288028"/>
    </source>
</evidence>
<dbReference type="RefSeq" id="WP_126795486.1">
    <property type="nucleotide sequence ID" value="NZ_CP060720.1"/>
</dbReference>
<dbReference type="EMBL" id="NGKB01000012">
    <property type="protein sequence ID" value="RSU12031.1"/>
    <property type="molecule type" value="Genomic_DNA"/>
</dbReference>
<dbReference type="Proteomes" id="UP000288028">
    <property type="component" value="Unassembled WGS sequence"/>
</dbReference>
<dbReference type="PANTHER" id="PTHR40658:SF4">
    <property type="entry name" value="HYPOTHETICAL CYTOSOLIC PROTEIN"/>
    <property type="match status" value="1"/>
</dbReference>
<dbReference type="InterPro" id="IPR018253">
    <property type="entry name" value="DnaJ_domain_CS"/>
</dbReference>
<dbReference type="AlphaFoldDB" id="A0A430AVE7"/>
<dbReference type="SUPFAM" id="SSF109854">
    <property type="entry name" value="DinB/YfiT-like putative metalloenzymes"/>
    <property type="match status" value="1"/>
</dbReference>
<dbReference type="Gene3D" id="1.20.120.450">
    <property type="entry name" value="dinb family like domain"/>
    <property type="match status" value="1"/>
</dbReference>
<protein>
    <recommendedName>
        <fullName evidence="3">ClbS/DfsB family four-helix bundle protein</fullName>
    </recommendedName>
</protein>
<organism evidence="1 2">
    <name type="scientific">Vagococcus carniphilus</name>
    <dbReference type="NCBI Taxonomy" id="218144"/>
    <lineage>
        <taxon>Bacteria</taxon>
        <taxon>Bacillati</taxon>
        <taxon>Bacillota</taxon>
        <taxon>Bacilli</taxon>
        <taxon>Lactobacillales</taxon>
        <taxon>Enterococcaceae</taxon>
        <taxon>Vagococcus</taxon>
    </lineage>
</organism>
<accession>A0A430AVE7</accession>
<keyword evidence="2" id="KW-1185">Reference proteome</keyword>
<dbReference type="InterPro" id="IPR034660">
    <property type="entry name" value="DinB/YfiT-like"/>
</dbReference>
<dbReference type="PANTHER" id="PTHR40658">
    <property type="match status" value="1"/>
</dbReference>
<dbReference type="OrthoDB" id="9786621at2"/>
<evidence type="ECO:0000313" key="1">
    <source>
        <dbReference type="EMBL" id="RSU12031.1"/>
    </source>
</evidence>
<gene>
    <name evidence="1" type="ORF">CBF28_11710</name>
</gene>
<sequence>MARPKNKEELLQQATENFDKLMTLFNNLSDEEKRGTFPFETRDKNCRDTFAHLYEWHQLFINWERENSNGQAKPFLPAPYNWKNYPDMNIKFWEKHQTTSLETAVTQLEKSHQDCLQIIETYTDEELFTKKYYNWTGSTSLGSYAVSATSSHYDWALKTIRKYKKSLK</sequence>
<dbReference type="Pfam" id="PF08020">
    <property type="entry name" value="DUF1706"/>
    <property type="match status" value="1"/>
</dbReference>
<dbReference type="InterPro" id="IPR012550">
    <property type="entry name" value="DUF1706"/>
</dbReference>
<proteinExistence type="predicted"/>
<name>A0A430AVE7_9ENTE</name>
<comment type="caution">
    <text evidence="1">The sequence shown here is derived from an EMBL/GenBank/DDBJ whole genome shotgun (WGS) entry which is preliminary data.</text>
</comment>
<reference evidence="1 2" key="1">
    <citation type="submission" date="2017-05" db="EMBL/GenBank/DDBJ databases">
        <title>Vagococcus spp. assemblies.</title>
        <authorList>
            <person name="Gulvik C.A."/>
        </authorList>
    </citation>
    <scope>NUCLEOTIDE SEQUENCE [LARGE SCALE GENOMIC DNA]</scope>
    <source>
        <strain evidence="1 2">SS1714</strain>
    </source>
</reference>
<evidence type="ECO:0008006" key="3">
    <source>
        <dbReference type="Google" id="ProtNLM"/>
    </source>
</evidence>
<dbReference type="GeneID" id="95579247"/>
<dbReference type="PIRSF" id="PIRSF031551">
    <property type="entry name" value="DUF1706"/>
    <property type="match status" value="1"/>
</dbReference>
<dbReference type="PROSITE" id="PS00636">
    <property type="entry name" value="DNAJ_1"/>
    <property type="match status" value="1"/>
</dbReference>